<dbReference type="KEGG" id="fmr:Fuma_05701"/>
<evidence type="ECO:0000313" key="1">
    <source>
        <dbReference type="EMBL" id="APZ96038.1"/>
    </source>
</evidence>
<organism evidence="1 2">
    <name type="scientific">Fuerstiella marisgermanici</name>
    <dbReference type="NCBI Taxonomy" id="1891926"/>
    <lineage>
        <taxon>Bacteria</taxon>
        <taxon>Pseudomonadati</taxon>
        <taxon>Planctomycetota</taxon>
        <taxon>Planctomycetia</taxon>
        <taxon>Planctomycetales</taxon>
        <taxon>Planctomycetaceae</taxon>
        <taxon>Fuerstiella</taxon>
    </lineage>
</organism>
<reference evidence="1 2" key="1">
    <citation type="journal article" date="2016" name="Front. Microbiol.">
        <title>Fuerstia marisgermanicae gen. nov., sp. nov., an Unusual Member of the Phylum Planctomycetes from the German Wadden Sea.</title>
        <authorList>
            <person name="Kohn T."/>
            <person name="Heuer A."/>
            <person name="Jogler M."/>
            <person name="Vollmers J."/>
            <person name="Boedeker C."/>
            <person name="Bunk B."/>
            <person name="Rast P."/>
            <person name="Borchert D."/>
            <person name="Glockner I."/>
            <person name="Freese H.M."/>
            <person name="Klenk H.P."/>
            <person name="Overmann J."/>
            <person name="Kaster A.K."/>
            <person name="Rohde M."/>
            <person name="Wiegand S."/>
            <person name="Jogler C."/>
        </authorList>
    </citation>
    <scope>NUCLEOTIDE SEQUENCE [LARGE SCALE GENOMIC DNA]</scope>
    <source>
        <strain evidence="1 2">NH11</strain>
    </source>
</reference>
<sequence length="54" mass="6096">MTATVNDVMRHKPIAHKRFTSDADLALHNLPATKFAVKNSVRNENTTCFAKRAR</sequence>
<keyword evidence="2" id="KW-1185">Reference proteome</keyword>
<dbReference type="Proteomes" id="UP000187735">
    <property type="component" value="Chromosome"/>
</dbReference>
<dbReference type="AlphaFoldDB" id="A0A1P8WPR2"/>
<gene>
    <name evidence="1" type="ORF">Fuma_05701</name>
</gene>
<evidence type="ECO:0000313" key="2">
    <source>
        <dbReference type="Proteomes" id="UP000187735"/>
    </source>
</evidence>
<protein>
    <submittedName>
        <fullName evidence="1">Uncharacterized protein</fullName>
    </submittedName>
</protein>
<proteinExistence type="predicted"/>
<name>A0A1P8WPR2_9PLAN</name>
<dbReference type="EMBL" id="CP017641">
    <property type="protein sequence ID" value="APZ96038.1"/>
    <property type="molecule type" value="Genomic_DNA"/>
</dbReference>
<accession>A0A1P8WPR2</accession>